<dbReference type="InterPro" id="IPR004493">
    <property type="entry name" value="Leu-tRNA-synth_Ia_arc/euk"/>
</dbReference>
<evidence type="ECO:0000313" key="8">
    <source>
        <dbReference type="EMBL" id="KAG9461305.1"/>
    </source>
</evidence>
<dbReference type="InterPro" id="IPR013155">
    <property type="entry name" value="M/V/L/I-tRNA-synth_anticd-bd"/>
</dbReference>
<evidence type="ECO:0000256" key="2">
    <source>
        <dbReference type="ARBA" id="ARBA00022598"/>
    </source>
</evidence>
<evidence type="ECO:0000256" key="1">
    <source>
        <dbReference type="ARBA" id="ARBA00005594"/>
    </source>
</evidence>
<dbReference type="GO" id="GO:0004823">
    <property type="term" value="F:leucine-tRNA ligase activity"/>
    <property type="evidence" value="ECO:0007669"/>
    <property type="project" value="InterPro"/>
</dbReference>
<evidence type="ECO:0000313" key="9">
    <source>
        <dbReference type="Proteomes" id="UP000770717"/>
    </source>
</evidence>
<dbReference type="GO" id="GO:0005524">
    <property type="term" value="F:ATP binding"/>
    <property type="evidence" value="ECO:0007669"/>
    <property type="project" value="UniProtKB-KW"/>
</dbReference>
<dbReference type="GO" id="GO:0006429">
    <property type="term" value="P:leucyl-tRNA aminoacylation"/>
    <property type="evidence" value="ECO:0007669"/>
    <property type="project" value="InterPro"/>
</dbReference>
<keyword evidence="3" id="KW-0547">Nucleotide-binding</keyword>
<feature type="domain" description="Methionyl/Valyl/Leucyl/Isoleucyl-tRNA synthetase anticodon-binding" evidence="7">
    <location>
        <begin position="3"/>
        <end position="75"/>
    </location>
</feature>
<organism evidence="8 9">
    <name type="scientific">Eleutherodactylus coqui</name>
    <name type="common">Puerto Rican coqui</name>
    <dbReference type="NCBI Taxonomy" id="57060"/>
    <lineage>
        <taxon>Eukaryota</taxon>
        <taxon>Metazoa</taxon>
        <taxon>Chordata</taxon>
        <taxon>Craniata</taxon>
        <taxon>Vertebrata</taxon>
        <taxon>Euteleostomi</taxon>
        <taxon>Amphibia</taxon>
        <taxon>Batrachia</taxon>
        <taxon>Anura</taxon>
        <taxon>Neobatrachia</taxon>
        <taxon>Hyloidea</taxon>
        <taxon>Eleutherodactylidae</taxon>
        <taxon>Eleutherodactylinae</taxon>
        <taxon>Eleutherodactylus</taxon>
        <taxon>Eleutherodactylus</taxon>
    </lineage>
</organism>
<dbReference type="Pfam" id="PF08264">
    <property type="entry name" value="Anticodon_1"/>
    <property type="match status" value="1"/>
</dbReference>
<dbReference type="OrthoDB" id="10249672at2759"/>
<comment type="similarity">
    <text evidence="1">Belongs to the class-I aminoacyl-tRNA synthetase family.</text>
</comment>
<comment type="caution">
    <text evidence="8">The sequence shown here is derived from an EMBL/GenBank/DDBJ whole genome shotgun (WGS) entry which is preliminary data.</text>
</comment>
<evidence type="ECO:0000259" key="7">
    <source>
        <dbReference type="Pfam" id="PF08264"/>
    </source>
</evidence>
<dbReference type="Gene3D" id="1.10.730.10">
    <property type="entry name" value="Isoleucyl-tRNA Synthetase, Domain 1"/>
    <property type="match status" value="1"/>
</dbReference>
<dbReference type="SUPFAM" id="SSF47323">
    <property type="entry name" value="Anticodon-binding domain of a subclass of class I aminoacyl-tRNA synthetases"/>
    <property type="match status" value="1"/>
</dbReference>
<reference evidence="8" key="1">
    <citation type="thesis" date="2020" institute="ProQuest LLC" country="789 East Eisenhower Parkway, Ann Arbor, MI, USA">
        <title>Comparative Genomics and Chromosome Evolution.</title>
        <authorList>
            <person name="Mudd A.B."/>
        </authorList>
    </citation>
    <scope>NUCLEOTIDE SEQUENCE</scope>
    <source>
        <strain evidence="8">HN-11 Male</strain>
        <tissue evidence="8">Kidney and liver</tissue>
    </source>
</reference>
<evidence type="ECO:0000256" key="3">
    <source>
        <dbReference type="ARBA" id="ARBA00022741"/>
    </source>
</evidence>
<protein>
    <recommendedName>
        <fullName evidence="7">Methionyl/Valyl/Leucyl/Isoleucyl-tRNA synthetase anticodon-binding domain-containing protein</fullName>
    </recommendedName>
</protein>
<accession>A0A8J6E3I0</accession>
<proteinExistence type="inferred from homology"/>
<gene>
    <name evidence="8" type="ORF">GDO78_017315</name>
</gene>
<dbReference type="InterPro" id="IPR009080">
    <property type="entry name" value="tRNAsynth_Ia_anticodon-bd"/>
</dbReference>
<sequence>MNAGILKTEQNYEKMMFKEVLKTGFFEFQAAKDKYRELAIEGMHQGLVFRFIETQTLLLAPICPHLCEYVWSLLGKVFFFVTDCNPSFIYLSYKT</sequence>
<dbReference type="PANTHER" id="PTHR45794:SF1">
    <property type="entry name" value="LEUCINE--TRNA LIGASE, CYTOPLASMIC"/>
    <property type="match status" value="1"/>
</dbReference>
<dbReference type="EMBL" id="WNTK01024142">
    <property type="protein sequence ID" value="KAG9461305.1"/>
    <property type="molecule type" value="Genomic_DNA"/>
</dbReference>
<keyword evidence="2" id="KW-0436">Ligase</keyword>
<keyword evidence="5" id="KW-0648">Protein biosynthesis</keyword>
<dbReference type="AlphaFoldDB" id="A0A8J6E3I0"/>
<keyword evidence="6" id="KW-0030">Aminoacyl-tRNA synthetase</keyword>
<evidence type="ECO:0000256" key="4">
    <source>
        <dbReference type="ARBA" id="ARBA00022840"/>
    </source>
</evidence>
<name>A0A8J6E3I0_ELECQ</name>
<dbReference type="PANTHER" id="PTHR45794">
    <property type="entry name" value="LEUCYL-TRNA SYNTHETASE"/>
    <property type="match status" value="1"/>
</dbReference>
<dbReference type="Proteomes" id="UP000770717">
    <property type="component" value="Unassembled WGS sequence"/>
</dbReference>
<keyword evidence="9" id="KW-1185">Reference proteome</keyword>
<evidence type="ECO:0000256" key="6">
    <source>
        <dbReference type="ARBA" id="ARBA00023146"/>
    </source>
</evidence>
<evidence type="ECO:0000256" key="5">
    <source>
        <dbReference type="ARBA" id="ARBA00022917"/>
    </source>
</evidence>
<keyword evidence="4" id="KW-0067">ATP-binding</keyword>